<dbReference type="AlphaFoldDB" id="A0A6A6HRU2"/>
<organism evidence="2 3">
    <name type="scientific">Trematosphaeria pertusa</name>
    <dbReference type="NCBI Taxonomy" id="390896"/>
    <lineage>
        <taxon>Eukaryota</taxon>
        <taxon>Fungi</taxon>
        <taxon>Dikarya</taxon>
        <taxon>Ascomycota</taxon>
        <taxon>Pezizomycotina</taxon>
        <taxon>Dothideomycetes</taxon>
        <taxon>Pleosporomycetidae</taxon>
        <taxon>Pleosporales</taxon>
        <taxon>Massarineae</taxon>
        <taxon>Trematosphaeriaceae</taxon>
        <taxon>Trematosphaeria</taxon>
    </lineage>
</organism>
<feature type="region of interest" description="Disordered" evidence="1">
    <location>
        <begin position="100"/>
        <end position="127"/>
    </location>
</feature>
<reference evidence="2" key="1">
    <citation type="journal article" date="2020" name="Stud. Mycol.">
        <title>101 Dothideomycetes genomes: a test case for predicting lifestyles and emergence of pathogens.</title>
        <authorList>
            <person name="Haridas S."/>
            <person name="Albert R."/>
            <person name="Binder M."/>
            <person name="Bloem J."/>
            <person name="Labutti K."/>
            <person name="Salamov A."/>
            <person name="Andreopoulos B."/>
            <person name="Baker S."/>
            <person name="Barry K."/>
            <person name="Bills G."/>
            <person name="Bluhm B."/>
            <person name="Cannon C."/>
            <person name="Castanera R."/>
            <person name="Culley D."/>
            <person name="Daum C."/>
            <person name="Ezra D."/>
            <person name="Gonzalez J."/>
            <person name="Henrissat B."/>
            <person name="Kuo A."/>
            <person name="Liang C."/>
            <person name="Lipzen A."/>
            <person name="Lutzoni F."/>
            <person name="Magnuson J."/>
            <person name="Mondo S."/>
            <person name="Nolan M."/>
            <person name="Ohm R."/>
            <person name="Pangilinan J."/>
            <person name="Park H.-J."/>
            <person name="Ramirez L."/>
            <person name="Alfaro M."/>
            <person name="Sun H."/>
            <person name="Tritt A."/>
            <person name="Yoshinaga Y."/>
            <person name="Zwiers L.-H."/>
            <person name="Turgeon B."/>
            <person name="Goodwin S."/>
            <person name="Spatafora J."/>
            <person name="Crous P."/>
            <person name="Grigoriev I."/>
        </authorList>
    </citation>
    <scope>NUCLEOTIDE SEQUENCE</scope>
    <source>
        <strain evidence="2">CBS 122368</strain>
    </source>
</reference>
<feature type="compositionally biased region" description="Polar residues" evidence="1">
    <location>
        <begin position="1"/>
        <end position="14"/>
    </location>
</feature>
<protein>
    <submittedName>
        <fullName evidence="2">Uncharacterized protein</fullName>
    </submittedName>
</protein>
<keyword evidence="3" id="KW-1185">Reference proteome</keyword>
<feature type="region of interest" description="Disordered" evidence="1">
    <location>
        <begin position="1"/>
        <end position="60"/>
    </location>
</feature>
<proteinExistence type="predicted"/>
<dbReference type="Proteomes" id="UP000800094">
    <property type="component" value="Unassembled WGS sequence"/>
</dbReference>
<evidence type="ECO:0000256" key="1">
    <source>
        <dbReference type="SAM" id="MobiDB-lite"/>
    </source>
</evidence>
<accession>A0A6A6HRU2</accession>
<evidence type="ECO:0000313" key="3">
    <source>
        <dbReference type="Proteomes" id="UP000800094"/>
    </source>
</evidence>
<sequence>MPSTLNPEFSQPLTRSFPIRPSTSVHEDKEAAEELELEPQGIVRPEQEKHHDADGDDLEHIPGQTVFNIYEKTEPITAGVRDGASLETAIIIEEFEEGKNYKKEEEEEGEGERERVAPVQESDSGDESKHIKYQRFCEMLQTMWAAAPTRNSVEINYMLYCITAYHMAKLDVTTPASPLVHSQHQFRKPDLSFIHTSNSGLLCEPFVQSIEKRPLGNAHGMGHPRDIAAFIETLFKPAPSRITFGGSARGNGGFKKRIADQEEEDTVRGRKVKRMVIEGGFTVTYC</sequence>
<name>A0A6A6HRU2_9PLEO</name>
<dbReference type="GeneID" id="54587617"/>
<gene>
    <name evidence="2" type="ORF">BU26DRAFT_572942</name>
</gene>
<dbReference type="RefSeq" id="XP_033675267.1">
    <property type="nucleotide sequence ID" value="XM_033834287.1"/>
</dbReference>
<evidence type="ECO:0000313" key="2">
    <source>
        <dbReference type="EMBL" id="KAF2240263.1"/>
    </source>
</evidence>
<dbReference type="EMBL" id="ML987222">
    <property type="protein sequence ID" value="KAF2240263.1"/>
    <property type="molecule type" value="Genomic_DNA"/>
</dbReference>